<feature type="region of interest" description="Disordered" evidence="1">
    <location>
        <begin position="127"/>
        <end position="174"/>
    </location>
</feature>
<accession>A0A6C0AY22</accession>
<organism evidence="2">
    <name type="scientific">viral metagenome</name>
    <dbReference type="NCBI Taxonomy" id="1070528"/>
    <lineage>
        <taxon>unclassified sequences</taxon>
        <taxon>metagenomes</taxon>
        <taxon>organismal metagenomes</taxon>
    </lineage>
</organism>
<dbReference type="AlphaFoldDB" id="A0A6C0AY22"/>
<sequence length="237" mass="25443">MDKLVVIGILFIIFFVVCCTCSMREGYISDIVTGPNDNTLVINDDKEPVAVITDNDDIYINEDAINDDNDLNDAEINNYYGRYGNNVSVARGPRGNTAVAANVNNPPGNQSDYILKSQVVPPVCPVCPSLVAANDDDSGSDDDDDDDDDDDGASDGDGNGDGDGDGNGDGSDGTCTNESCYQGNTYKREVNVKCPPCPPCARCPEPAFDCKKVPTYKESDDRYLPKPILSDFSTFGM</sequence>
<evidence type="ECO:0000313" key="2">
    <source>
        <dbReference type="EMBL" id="QHS84141.1"/>
    </source>
</evidence>
<feature type="compositionally biased region" description="Acidic residues" evidence="1">
    <location>
        <begin position="134"/>
        <end position="166"/>
    </location>
</feature>
<name>A0A6C0AY22_9ZZZZ</name>
<protein>
    <submittedName>
        <fullName evidence="2">Uncharacterized protein</fullName>
    </submittedName>
</protein>
<evidence type="ECO:0000256" key="1">
    <source>
        <dbReference type="SAM" id="MobiDB-lite"/>
    </source>
</evidence>
<reference evidence="2" key="1">
    <citation type="journal article" date="2020" name="Nature">
        <title>Giant virus diversity and host interactions through global metagenomics.</title>
        <authorList>
            <person name="Schulz F."/>
            <person name="Roux S."/>
            <person name="Paez-Espino D."/>
            <person name="Jungbluth S."/>
            <person name="Walsh D.A."/>
            <person name="Denef V.J."/>
            <person name="McMahon K.D."/>
            <person name="Konstantinidis K.T."/>
            <person name="Eloe-Fadrosh E.A."/>
            <person name="Kyrpides N.C."/>
            <person name="Woyke T."/>
        </authorList>
    </citation>
    <scope>NUCLEOTIDE SEQUENCE</scope>
    <source>
        <strain evidence="2">GVMAG-S-ERX555965-48</strain>
    </source>
</reference>
<proteinExistence type="predicted"/>
<dbReference type="EMBL" id="MN738773">
    <property type="protein sequence ID" value="QHS84141.1"/>
    <property type="molecule type" value="Genomic_DNA"/>
</dbReference>